<dbReference type="RefSeq" id="WP_057776475.1">
    <property type="nucleotide sequence ID" value="NZ_CP042593.1"/>
</dbReference>
<feature type="transmembrane region" description="Helical" evidence="1">
    <location>
        <begin position="203"/>
        <end position="222"/>
    </location>
</feature>
<feature type="transmembrane region" description="Helical" evidence="1">
    <location>
        <begin position="340"/>
        <end position="361"/>
    </location>
</feature>
<gene>
    <name evidence="3" type="ORF">FSZ17_12310</name>
</gene>
<dbReference type="Proteomes" id="UP000321555">
    <property type="component" value="Chromosome"/>
</dbReference>
<name>A0A5B8Z4H8_CYTDA</name>
<keyword evidence="1" id="KW-0472">Membrane</keyword>
<dbReference type="AlphaFoldDB" id="A0A5B8Z4H8"/>
<protein>
    <submittedName>
        <fullName evidence="3">DUF418 domain-containing protein</fullName>
    </submittedName>
</protein>
<feature type="transmembrane region" description="Helical" evidence="1">
    <location>
        <begin position="315"/>
        <end position="334"/>
    </location>
</feature>
<feature type="transmembrane region" description="Helical" evidence="1">
    <location>
        <begin position="54"/>
        <end position="74"/>
    </location>
</feature>
<keyword evidence="1" id="KW-1133">Transmembrane helix</keyword>
<sequence length="399" mass="45653">MNTQNQRIQVVDAIRGFSLLGILIANMLIFQYGIMGKDEMDFYSVSAFDKGVHTFLKIAVEGSFMPIFAFLFGYSLIKMKESLEAKGLKPKRNLARRYILLIILGALHSTFLWEGDILLSYGIMGFFLLMFMNRKKKTLVIWGIILLILTSFMGLGMKEPVPLEDETRMAEYVKDTYAVYGSGTYEEIKYHRNNVDPLGLPDYIYLIMFIIMPFVTAPLFLFGMYAAKNQEFHDVKNKSKFYFKYGIMITILGLLMKGGVYLFPDLGWLGMLNMLGANILSLGYICLFASIYSLMHNSLLFKAFESVGKLSLSNYLLQTVICTTIFYSYGFGLFGKLGVLYGVLLSLFIYGCQLIMSYWYLKIFKTGPVEKLMRICTYLTLSGRPKVKKQPDETYVRIV</sequence>
<evidence type="ECO:0000259" key="2">
    <source>
        <dbReference type="Pfam" id="PF04235"/>
    </source>
</evidence>
<reference evidence="4" key="1">
    <citation type="submission" date="2019-08" db="EMBL/GenBank/DDBJ databases">
        <authorList>
            <person name="Zheng X."/>
        </authorList>
    </citation>
    <scope>NUCLEOTIDE SEQUENCE [LARGE SCALE GENOMIC DNA]</scope>
    <source>
        <strain evidence="4">FJAT-25496</strain>
    </source>
</reference>
<dbReference type="PANTHER" id="PTHR30590:SF2">
    <property type="entry name" value="INNER MEMBRANE PROTEIN"/>
    <property type="match status" value="1"/>
</dbReference>
<feature type="transmembrane region" description="Helical" evidence="1">
    <location>
        <begin position="139"/>
        <end position="157"/>
    </location>
</feature>
<organism evidence="3 4">
    <name type="scientific">Cytobacillus dafuensis</name>
    <name type="common">Bacillus dafuensis</name>
    <dbReference type="NCBI Taxonomy" id="1742359"/>
    <lineage>
        <taxon>Bacteria</taxon>
        <taxon>Bacillati</taxon>
        <taxon>Bacillota</taxon>
        <taxon>Bacilli</taxon>
        <taxon>Bacillales</taxon>
        <taxon>Bacillaceae</taxon>
        <taxon>Cytobacillus</taxon>
    </lineage>
</organism>
<feature type="transmembrane region" description="Helical" evidence="1">
    <location>
        <begin position="275"/>
        <end position="294"/>
    </location>
</feature>
<feature type="domain" description="DUF418" evidence="2">
    <location>
        <begin position="227"/>
        <end position="379"/>
    </location>
</feature>
<accession>A0A5B8Z4H8</accession>
<dbReference type="InterPro" id="IPR052529">
    <property type="entry name" value="Bact_Transport_Assoc"/>
</dbReference>
<evidence type="ECO:0000313" key="3">
    <source>
        <dbReference type="EMBL" id="QED47965.1"/>
    </source>
</evidence>
<dbReference type="Pfam" id="PF04235">
    <property type="entry name" value="DUF418"/>
    <property type="match status" value="1"/>
</dbReference>
<dbReference type="EMBL" id="CP042593">
    <property type="protein sequence ID" value="QED47965.1"/>
    <property type="molecule type" value="Genomic_DNA"/>
</dbReference>
<feature type="transmembrane region" description="Helical" evidence="1">
    <location>
        <begin position="242"/>
        <end position="263"/>
    </location>
</feature>
<feature type="transmembrane region" description="Helical" evidence="1">
    <location>
        <begin position="117"/>
        <end position="132"/>
    </location>
</feature>
<feature type="transmembrane region" description="Helical" evidence="1">
    <location>
        <begin position="12"/>
        <end position="34"/>
    </location>
</feature>
<dbReference type="OrthoDB" id="9807744at2"/>
<dbReference type="PANTHER" id="PTHR30590">
    <property type="entry name" value="INNER MEMBRANE PROTEIN"/>
    <property type="match status" value="1"/>
</dbReference>
<proteinExistence type="predicted"/>
<dbReference type="STRING" id="1742359.GCA_001439625_01405"/>
<evidence type="ECO:0000313" key="4">
    <source>
        <dbReference type="Proteomes" id="UP000321555"/>
    </source>
</evidence>
<keyword evidence="1" id="KW-0812">Transmembrane</keyword>
<dbReference type="InterPro" id="IPR007349">
    <property type="entry name" value="DUF418"/>
</dbReference>
<dbReference type="KEGG" id="bda:FSZ17_12310"/>
<keyword evidence="4" id="KW-1185">Reference proteome</keyword>
<feature type="transmembrane region" description="Helical" evidence="1">
    <location>
        <begin position="94"/>
        <end position="111"/>
    </location>
</feature>
<evidence type="ECO:0000256" key="1">
    <source>
        <dbReference type="SAM" id="Phobius"/>
    </source>
</evidence>